<dbReference type="AlphaFoldDB" id="A0A1K1LVK7"/>
<dbReference type="EMBL" id="FPJA01000004">
    <property type="protein sequence ID" value="SFW14891.1"/>
    <property type="molecule type" value="Genomic_DNA"/>
</dbReference>
<dbReference type="InterPro" id="IPR045920">
    <property type="entry name" value="DUF6339"/>
</dbReference>
<name>A0A1K1LVK7_SELRU</name>
<evidence type="ECO:0000313" key="2">
    <source>
        <dbReference type="Proteomes" id="UP000182958"/>
    </source>
</evidence>
<sequence length="334" mass="38876">MKFDIQIMDSAMLDYLKDPKFIQDNINKFSNYESNDWVTATCPYSPFIDTKYKNIGDITLDMSAEKGKEYLTEFNNVKSVYSALKFLSDSTASEERLWAALCLGPLYPYVQYRWGKSLQSVNGIRQHFFFERANRRSLTRNAAARLWWIGRLTYDEKRDNHFELTQFVCAHPDYIMHFIERNTSNNLHIMRPFLEAILEEEKNGIILNTDDGGELAKYLNLLGGMYVMDVMPEAWIKEKIIQKIHQIAQRGLKPAEQQPSSKQEMEAITPVGKVANKKIKSGSIVIVECKDDDKRMELQPKKMKFRTIPKSIIGLKVNDEITIMKKRYTIIEIK</sequence>
<dbReference type="RefSeq" id="WP_072305291.1">
    <property type="nucleotide sequence ID" value="NZ_FPJA01000004.1"/>
</dbReference>
<reference evidence="2" key="1">
    <citation type="submission" date="2016-11" db="EMBL/GenBank/DDBJ databases">
        <authorList>
            <person name="Varghese N."/>
            <person name="Submissions S."/>
        </authorList>
    </citation>
    <scope>NUCLEOTIDE SEQUENCE [LARGE SCALE GENOMIC DNA]</scope>
    <source>
        <strain evidence="2">C3</strain>
    </source>
</reference>
<accession>A0A1K1LVK7</accession>
<evidence type="ECO:0000313" key="1">
    <source>
        <dbReference type="EMBL" id="SFW14891.1"/>
    </source>
</evidence>
<proteinExistence type="predicted"/>
<organism evidence="1 2">
    <name type="scientific">Selenomonas ruminantium</name>
    <dbReference type="NCBI Taxonomy" id="971"/>
    <lineage>
        <taxon>Bacteria</taxon>
        <taxon>Bacillati</taxon>
        <taxon>Bacillota</taxon>
        <taxon>Negativicutes</taxon>
        <taxon>Selenomonadales</taxon>
        <taxon>Selenomonadaceae</taxon>
        <taxon>Selenomonas</taxon>
    </lineage>
</organism>
<dbReference type="Proteomes" id="UP000182958">
    <property type="component" value="Unassembled WGS sequence"/>
</dbReference>
<dbReference type="Pfam" id="PF19866">
    <property type="entry name" value="DUF6339"/>
    <property type="match status" value="1"/>
</dbReference>
<protein>
    <submittedName>
        <fullName evidence="1">Uncharacterized protein</fullName>
    </submittedName>
</protein>
<gene>
    <name evidence="1" type="ORF">SAMN02910323_0373</name>
</gene>
<keyword evidence="2" id="KW-1185">Reference proteome</keyword>